<dbReference type="PANTHER" id="PTHR12835:SF5">
    <property type="entry name" value="BIOTIN--PROTEIN LIGASE"/>
    <property type="match status" value="1"/>
</dbReference>
<evidence type="ECO:0000313" key="4">
    <source>
        <dbReference type="Proteomes" id="UP000241201"/>
    </source>
</evidence>
<dbReference type="Gene3D" id="3.30.930.10">
    <property type="entry name" value="Bira Bifunctional Protein, Domain 2"/>
    <property type="match status" value="1"/>
</dbReference>
<evidence type="ECO:0000313" key="3">
    <source>
        <dbReference type="EMBL" id="PST37170.1"/>
    </source>
</evidence>
<dbReference type="EMBL" id="PYLP01000020">
    <property type="protein sequence ID" value="PST37170.1"/>
    <property type="molecule type" value="Genomic_DNA"/>
</dbReference>
<dbReference type="RefSeq" id="WP_106988683.1">
    <property type="nucleotide sequence ID" value="NZ_DAWBWI010000062.1"/>
</dbReference>
<keyword evidence="4" id="KW-1185">Reference proteome</keyword>
<proteinExistence type="predicted"/>
<dbReference type="SUPFAM" id="SSF55681">
    <property type="entry name" value="Class II aaRS and biotin synthetases"/>
    <property type="match status" value="1"/>
</dbReference>
<reference evidence="4" key="1">
    <citation type="submission" date="2018-03" db="EMBL/GenBank/DDBJ databases">
        <title>Lachnoclostridium SNUG30370 gen.nov., sp.nov., isolated from human faeces.</title>
        <authorList>
            <person name="Seo B."/>
            <person name="Jeon K."/>
            <person name="Ko G."/>
        </authorList>
    </citation>
    <scope>NUCLEOTIDE SEQUENCE [LARGE SCALE GENOMIC DNA]</scope>
    <source>
        <strain evidence="4">SNUG30370</strain>
    </source>
</reference>
<comment type="caution">
    <text evidence="3">The sequence shown here is derived from an EMBL/GenBank/DDBJ whole genome shotgun (WGS) entry which is preliminary data.</text>
</comment>
<gene>
    <name evidence="3" type="ORF">C7U55_11460</name>
</gene>
<accession>A0A2T3FPG4</accession>
<dbReference type="PROSITE" id="PS51733">
    <property type="entry name" value="BPL_LPL_CATALYTIC"/>
    <property type="match status" value="1"/>
</dbReference>
<dbReference type="InterPro" id="IPR045864">
    <property type="entry name" value="aa-tRNA-synth_II/BPL/LPL"/>
</dbReference>
<dbReference type="InterPro" id="IPR004408">
    <property type="entry name" value="Biotin_CoA_COase_ligase"/>
</dbReference>
<dbReference type="CDD" id="cd16442">
    <property type="entry name" value="BPL"/>
    <property type="match status" value="1"/>
</dbReference>
<dbReference type="GeneID" id="77471699"/>
<protein>
    <submittedName>
        <fullName evidence="3">Biotin--[acetyl-CoA-carboxylase] ligase</fullName>
    </submittedName>
</protein>
<dbReference type="Pfam" id="PF03099">
    <property type="entry name" value="BPL_LplA_LipB"/>
    <property type="match status" value="1"/>
</dbReference>
<dbReference type="GO" id="GO:0009249">
    <property type="term" value="P:protein lipoylation"/>
    <property type="evidence" value="ECO:0007669"/>
    <property type="project" value="UniProtKB-ARBA"/>
</dbReference>
<evidence type="ECO:0000256" key="1">
    <source>
        <dbReference type="ARBA" id="ARBA00022598"/>
    </source>
</evidence>
<dbReference type="GO" id="GO:0005737">
    <property type="term" value="C:cytoplasm"/>
    <property type="evidence" value="ECO:0007669"/>
    <property type="project" value="TreeGrafter"/>
</dbReference>
<evidence type="ECO:0000259" key="2">
    <source>
        <dbReference type="PROSITE" id="PS51733"/>
    </source>
</evidence>
<dbReference type="PANTHER" id="PTHR12835">
    <property type="entry name" value="BIOTIN PROTEIN LIGASE"/>
    <property type="match status" value="1"/>
</dbReference>
<organism evidence="3 4">
    <name type="scientific">Faecalibacillus faecis</name>
    <dbReference type="NCBI Taxonomy" id="1982628"/>
    <lineage>
        <taxon>Bacteria</taxon>
        <taxon>Bacillati</taxon>
        <taxon>Bacillota</taxon>
        <taxon>Erysipelotrichia</taxon>
        <taxon>Erysipelotrichales</taxon>
        <taxon>Coprobacillaceae</taxon>
        <taxon>Faecalibacillus</taxon>
    </lineage>
</organism>
<feature type="domain" description="BPL/LPL catalytic" evidence="2">
    <location>
        <begin position="1"/>
        <end position="178"/>
    </location>
</feature>
<dbReference type="GO" id="GO:0016740">
    <property type="term" value="F:transferase activity"/>
    <property type="evidence" value="ECO:0007669"/>
    <property type="project" value="UniProtKB-ARBA"/>
</dbReference>
<dbReference type="Proteomes" id="UP000241201">
    <property type="component" value="Unassembled WGS sequence"/>
</dbReference>
<dbReference type="AlphaFoldDB" id="A0A2T3FPG4"/>
<dbReference type="NCBIfam" id="TIGR00121">
    <property type="entry name" value="birA_ligase"/>
    <property type="match status" value="1"/>
</dbReference>
<dbReference type="InterPro" id="IPR004143">
    <property type="entry name" value="BPL_LPL_catalytic"/>
</dbReference>
<name>A0A2T3FPG4_9FIRM</name>
<dbReference type="GO" id="GO:0004077">
    <property type="term" value="F:biotin--[biotin carboxyl-carrier protein] ligase activity"/>
    <property type="evidence" value="ECO:0007669"/>
    <property type="project" value="InterPro"/>
</dbReference>
<sequence>MKLIELEEVDSTNDYLKREYKNLPMQACVTTKHQTKGRGRNGHVWQSHPNENLIMSFLFKDFHKIEDAWKMTQLATCSVVGLLDRNRIKATIKWPNDIYVDGKKICGILVETILDPDLKGVIVGIGLNVNNEDFQSMKQITHKEYKISKLAIGLKTFMLIYYNLYQTNQFHKVLEYANSISYLKDQWVEYSDYGEVCFQKLLDDGSVLFVDRQGKTYKQVINEISLHNK</sequence>
<keyword evidence="1 3" id="KW-0436">Ligase</keyword>